<keyword evidence="2" id="KW-1185">Reference proteome</keyword>
<name>A0AAV4PDY3_9ARAC</name>
<sequence length="82" mass="9366">MREIAPQMSVIWYCGTKSSFGLAQPFSSPAQCLKSRVFHKKRDVLPFCGRNDSGEDLFRERLFLMTPRIKKIEIKQGGTDGQ</sequence>
<evidence type="ECO:0000313" key="1">
    <source>
        <dbReference type="EMBL" id="GIX94804.1"/>
    </source>
</evidence>
<evidence type="ECO:0000313" key="2">
    <source>
        <dbReference type="Proteomes" id="UP001054837"/>
    </source>
</evidence>
<organism evidence="1 2">
    <name type="scientific">Caerostris darwini</name>
    <dbReference type="NCBI Taxonomy" id="1538125"/>
    <lineage>
        <taxon>Eukaryota</taxon>
        <taxon>Metazoa</taxon>
        <taxon>Ecdysozoa</taxon>
        <taxon>Arthropoda</taxon>
        <taxon>Chelicerata</taxon>
        <taxon>Arachnida</taxon>
        <taxon>Araneae</taxon>
        <taxon>Araneomorphae</taxon>
        <taxon>Entelegynae</taxon>
        <taxon>Araneoidea</taxon>
        <taxon>Araneidae</taxon>
        <taxon>Caerostris</taxon>
    </lineage>
</organism>
<accession>A0AAV4PDY3</accession>
<proteinExistence type="predicted"/>
<dbReference type="EMBL" id="BPLQ01002657">
    <property type="protein sequence ID" value="GIX94804.1"/>
    <property type="molecule type" value="Genomic_DNA"/>
</dbReference>
<comment type="caution">
    <text evidence="1">The sequence shown here is derived from an EMBL/GenBank/DDBJ whole genome shotgun (WGS) entry which is preliminary data.</text>
</comment>
<dbReference type="AlphaFoldDB" id="A0AAV4PDY3"/>
<protein>
    <submittedName>
        <fullName evidence="1">Uncharacterized protein</fullName>
    </submittedName>
</protein>
<reference evidence="1 2" key="1">
    <citation type="submission" date="2021-06" db="EMBL/GenBank/DDBJ databases">
        <title>Caerostris darwini draft genome.</title>
        <authorList>
            <person name="Kono N."/>
            <person name="Arakawa K."/>
        </authorList>
    </citation>
    <scope>NUCLEOTIDE SEQUENCE [LARGE SCALE GENOMIC DNA]</scope>
</reference>
<dbReference type="Proteomes" id="UP001054837">
    <property type="component" value="Unassembled WGS sequence"/>
</dbReference>
<gene>
    <name evidence="1" type="ORF">CDAR_211891</name>
</gene>